<name>A0A4Z2GJS3_9TELE</name>
<evidence type="ECO:0000313" key="2">
    <source>
        <dbReference type="EMBL" id="TNN53757.1"/>
    </source>
</evidence>
<gene>
    <name evidence="2" type="ORF">EYF80_036014</name>
</gene>
<proteinExistence type="predicted"/>
<sequence>MGTGEMAMKEQRNMHWHSRENEGRRSSAGADADNLPPRPPHIYTLPVATRRVTSIPLHDTRRKEVARRNRGRRSLAAHITSGATDGRRSAKSP</sequence>
<keyword evidence="3" id="KW-1185">Reference proteome</keyword>
<evidence type="ECO:0000313" key="3">
    <source>
        <dbReference type="Proteomes" id="UP000314294"/>
    </source>
</evidence>
<dbReference type="Proteomes" id="UP000314294">
    <property type="component" value="Unassembled WGS sequence"/>
</dbReference>
<feature type="compositionally biased region" description="Basic and acidic residues" evidence="1">
    <location>
        <begin position="7"/>
        <end position="25"/>
    </location>
</feature>
<protein>
    <submittedName>
        <fullName evidence="2">Uncharacterized protein</fullName>
    </submittedName>
</protein>
<evidence type="ECO:0000256" key="1">
    <source>
        <dbReference type="SAM" id="MobiDB-lite"/>
    </source>
</evidence>
<dbReference type="EMBL" id="SRLO01000506">
    <property type="protein sequence ID" value="TNN53757.1"/>
    <property type="molecule type" value="Genomic_DNA"/>
</dbReference>
<accession>A0A4Z2GJS3</accession>
<feature type="region of interest" description="Disordered" evidence="1">
    <location>
        <begin position="1"/>
        <end position="93"/>
    </location>
</feature>
<comment type="caution">
    <text evidence="2">The sequence shown here is derived from an EMBL/GenBank/DDBJ whole genome shotgun (WGS) entry which is preliminary data.</text>
</comment>
<reference evidence="2 3" key="1">
    <citation type="submission" date="2019-03" db="EMBL/GenBank/DDBJ databases">
        <title>First draft genome of Liparis tanakae, snailfish: a comprehensive survey of snailfish specific genes.</title>
        <authorList>
            <person name="Kim W."/>
            <person name="Song I."/>
            <person name="Jeong J.-H."/>
            <person name="Kim D."/>
            <person name="Kim S."/>
            <person name="Ryu S."/>
            <person name="Song J.Y."/>
            <person name="Lee S.K."/>
        </authorList>
    </citation>
    <scope>NUCLEOTIDE SEQUENCE [LARGE SCALE GENOMIC DNA]</scope>
    <source>
        <tissue evidence="2">Muscle</tissue>
    </source>
</reference>
<dbReference type="AlphaFoldDB" id="A0A4Z2GJS3"/>
<feature type="compositionally biased region" description="Basic and acidic residues" evidence="1">
    <location>
        <begin position="58"/>
        <end position="67"/>
    </location>
</feature>
<organism evidence="2 3">
    <name type="scientific">Liparis tanakae</name>
    <name type="common">Tanaka's snailfish</name>
    <dbReference type="NCBI Taxonomy" id="230148"/>
    <lineage>
        <taxon>Eukaryota</taxon>
        <taxon>Metazoa</taxon>
        <taxon>Chordata</taxon>
        <taxon>Craniata</taxon>
        <taxon>Vertebrata</taxon>
        <taxon>Euteleostomi</taxon>
        <taxon>Actinopterygii</taxon>
        <taxon>Neopterygii</taxon>
        <taxon>Teleostei</taxon>
        <taxon>Neoteleostei</taxon>
        <taxon>Acanthomorphata</taxon>
        <taxon>Eupercaria</taxon>
        <taxon>Perciformes</taxon>
        <taxon>Cottioidei</taxon>
        <taxon>Cottales</taxon>
        <taxon>Liparidae</taxon>
        <taxon>Liparis</taxon>
    </lineage>
</organism>